<keyword evidence="1" id="KW-0472">Membrane</keyword>
<name>A0A5C0VJY8_9SPHI</name>
<proteinExistence type="predicted"/>
<keyword evidence="3" id="KW-1185">Reference proteome</keyword>
<protein>
    <submittedName>
        <fullName evidence="2">Uncharacterized protein</fullName>
    </submittedName>
</protein>
<dbReference type="RefSeq" id="WP_039450120.1">
    <property type="nucleotide sequence ID" value="NZ_CP043329.1"/>
</dbReference>
<keyword evidence="1" id="KW-0812">Transmembrane</keyword>
<dbReference type="KEGG" id="pej:FYC62_16110"/>
<dbReference type="EMBL" id="CP043329">
    <property type="protein sequence ID" value="QEK53025.1"/>
    <property type="molecule type" value="Genomic_DNA"/>
</dbReference>
<dbReference type="AlphaFoldDB" id="A0A5C0VJY8"/>
<dbReference type="Proteomes" id="UP000323653">
    <property type="component" value="Chromosome"/>
</dbReference>
<organism evidence="2 3">
    <name type="scientific">Pedobacter aquae</name>
    <dbReference type="NCBI Taxonomy" id="2605747"/>
    <lineage>
        <taxon>Bacteria</taxon>
        <taxon>Pseudomonadati</taxon>
        <taxon>Bacteroidota</taxon>
        <taxon>Sphingobacteriia</taxon>
        <taxon>Sphingobacteriales</taxon>
        <taxon>Sphingobacteriaceae</taxon>
        <taxon>Pedobacter</taxon>
    </lineage>
</organism>
<evidence type="ECO:0000313" key="3">
    <source>
        <dbReference type="Proteomes" id="UP000323653"/>
    </source>
</evidence>
<sequence>MVNANNPSHYKVIILGVLVTLFGVYLKQFIEHSTVVDLIGWALTFIGAFISIGGVFKILKG</sequence>
<evidence type="ECO:0000313" key="2">
    <source>
        <dbReference type="EMBL" id="QEK53025.1"/>
    </source>
</evidence>
<feature type="transmembrane region" description="Helical" evidence="1">
    <location>
        <begin position="38"/>
        <end position="59"/>
    </location>
</feature>
<gene>
    <name evidence="2" type="ORF">FYC62_16110</name>
</gene>
<feature type="transmembrane region" description="Helical" evidence="1">
    <location>
        <begin position="9"/>
        <end position="26"/>
    </location>
</feature>
<evidence type="ECO:0000256" key="1">
    <source>
        <dbReference type="SAM" id="Phobius"/>
    </source>
</evidence>
<reference evidence="2 3" key="1">
    <citation type="submission" date="2019-08" db="EMBL/GenBank/DDBJ databases">
        <title>Pedobacter sp. nov., isolated from Han river, South Korea.</title>
        <authorList>
            <person name="Lee D.-H."/>
            <person name="Kim Y.-S."/>
            <person name="Hwang E.-M."/>
            <person name="Le Tran T.C."/>
            <person name="Cha C.-J."/>
        </authorList>
    </citation>
    <scope>NUCLEOTIDE SEQUENCE [LARGE SCALE GENOMIC DNA]</scope>
    <source>
        <strain evidence="2 3">CJ43</strain>
    </source>
</reference>
<keyword evidence="1" id="KW-1133">Transmembrane helix</keyword>
<accession>A0A5C0VJY8</accession>